<accession>A0ABU7FWC3</accession>
<keyword evidence="2" id="KW-1185">Reference proteome</keyword>
<organism evidence="1 2">
    <name type="scientific">Streptomyces chiangmaiensis</name>
    <dbReference type="NCBI Taxonomy" id="766497"/>
    <lineage>
        <taxon>Bacteria</taxon>
        <taxon>Bacillati</taxon>
        <taxon>Actinomycetota</taxon>
        <taxon>Actinomycetes</taxon>
        <taxon>Kitasatosporales</taxon>
        <taxon>Streptomycetaceae</taxon>
        <taxon>Streptomyces</taxon>
    </lineage>
</organism>
<evidence type="ECO:0000313" key="2">
    <source>
        <dbReference type="Proteomes" id="UP001333996"/>
    </source>
</evidence>
<dbReference type="EMBL" id="JAYWVC010000274">
    <property type="protein sequence ID" value="MED7827823.1"/>
    <property type="molecule type" value="Genomic_DNA"/>
</dbReference>
<reference evidence="1" key="1">
    <citation type="submission" date="2024-01" db="EMBL/GenBank/DDBJ databases">
        <title>First draft genome sequence data of TA4-1, the type strain of Gram-positive actinobacterium Streptomyces chiangmaiensis.</title>
        <authorList>
            <person name="Yasawong M."/>
            <person name="Nantapong N."/>
        </authorList>
    </citation>
    <scope>NUCLEOTIDE SEQUENCE</scope>
    <source>
        <strain evidence="1">TA4-1</strain>
    </source>
</reference>
<sequence>MPALPSWLTEPLWDQFIALLPGRPEFHPDHPLGCHRRRI</sequence>
<name>A0ABU7FWC3_9ACTN</name>
<dbReference type="Proteomes" id="UP001333996">
    <property type="component" value="Unassembled WGS sequence"/>
</dbReference>
<gene>
    <name evidence="1" type="ORF">VXC91_39520</name>
</gene>
<evidence type="ECO:0000313" key="1">
    <source>
        <dbReference type="EMBL" id="MED7827823.1"/>
    </source>
</evidence>
<proteinExistence type="predicted"/>
<protein>
    <submittedName>
        <fullName evidence="1">IS5/IS1182 family transposase</fullName>
    </submittedName>
</protein>
<comment type="caution">
    <text evidence="1">The sequence shown here is derived from an EMBL/GenBank/DDBJ whole genome shotgun (WGS) entry which is preliminary data.</text>
</comment>
<feature type="non-terminal residue" evidence="1">
    <location>
        <position position="39"/>
    </location>
</feature>